<dbReference type="RefSeq" id="WP_184801569.1">
    <property type="nucleotide sequence ID" value="NZ_JACHMY010000001.1"/>
</dbReference>
<keyword evidence="4" id="KW-0808">Transferase</keyword>
<comment type="caution">
    <text evidence="4">The sequence shown here is derived from an EMBL/GenBank/DDBJ whole genome shotgun (WGS) entry which is preliminary data.</text>
</comment>
<dbReference type="InterPro" id="IPR046341">
    <property type="entry name" value="SET_dom_sf"/>
</dbReference>
<evidence type="ECO:0000256" key="1">
    <source>
        <dbReference type="SAM" id="MobiDB-lite"/>
    </source>
</evidence>
<dbReference type="Gene3D" id="3.40.630.30">
    <property type="match status" value="1"/>
</dbReference>
<feature type="domain" description="SET" evidence="2">
    <location>
        <begin position="209"/>
        <end position="314"/>
    </location>
</feature>
<dbReference type="Pfam" id="PF00583">
    <property type="entry name" value="Acetyltransf_1"/>
    <property type="match status" value="1"/>
</dbReference>
<evidence type="ECO:0000313" key="5">
    <source>
        <dbReference type="Proteomes" id="UP000549971"/>
    </source>
</evidence>
<dbReference type="PROSITE" id="PS51186">
    <property type="entry name" value="GNAT"/>
    <property type="match status" value="1"/>
</dbReference>
<dbReference type="InterPro" id="IPR016181">
    <property type="entry name" value="Acyl_CoA_acyltransferase"/>
</dbReference>
<dbReference type="PROSITE" id="PS50280">
    <property type="entry name" value="SET"/>
    <property type="match status" value="1"/>
</dbReference>
<evidence type="ECO:0000259" key="3">
    <source>
        <dbReference type="PROSITE" id="PS51186"/>
    </source>
</evidence>
<dbReference type="InterPro" id="IPR001214">
    <property type="entry name" value="SET_dom"/>
</dbReference>
<reference evidence="4 5" key="1">
    <citation type="submission" date="2020-08" db="EMBL/GenBank/DDBJ databases">
        <title>Sequencing the genomes of 1000 actinobacteria strains.</title>
        <authorList>
            <person name="Klenk H.-P."/>
        </authorList>
    </citation>
    <scope>NUCLEOTIDE SEQUENCE [LARGE SCALE GENOMIC DNA]</scope>
    <source>
        <strain evidence="4 5">DSM 28967</strain>
    </source>
</reference>
<sequence>MEVRPLGAADVEAVQGLIESDPGYNERITGAPPGAADAQGLLTMRPPGLSAEAKVVLGVFEGDESAAVEDAQSKAADDDGSGSSEDHGFGATNSGKSAGGGGELVAVVDLLRGYPDESVAFIGLLQVRRGRQGRGIGRTAYRLVEQYVVENWMEVRRLRLAVVDTNAESATPFWVRQGFEATGEAKAYENEAVTSTARLYEKALCWAHPHLVVRESSIAGQGLFATAPIAAGEVVSVLAGRKVSTAELTELLKHPPVDTITLEEDLHLVLPNDPRPVIAYGNHGCDPNTWWTDAVTLTARRDFAPGDELTSDYGTSTGIPDWQMSCACGSALCRRLITGSDWQLPELQDRYGDHWIPELLARQNR</sequence>
<organism evidence="4 5">
    <name type="scientific">Kribbella italica</name>
    <dbReference type="NCBI Taxonomy" id="1540520"/>
    <lineage>
        <taxon>Bacteria</taxon>
        <taxon>Bacillati</taxon>
        <taxon>Actinomycetota</taxon>
        <taxon>Actinomycetes</taxon>
        <taxon>Propionibacteriales</taxon>
        <taxon>Kribbellaceae</taxon>
        <taxon>Kribbella</taxon>
    </lineage>
</organism>
<name>A0A7W9MXU1_9ACTN</name>
<dbReference type="AlphaFoldDB" id="A0A7W9MXU1"/>
<protein>
    <submittedName>
        <fullName evidence="4">GNAT superfamily N-acetyltransferase</fullName>
    </submittedName>
</protein>
<dbReference type="SUPFAM" id="SSF82199">
    <property type="entry name" value="SET domain"/>
    <property type="match status" value="1"/>
</dbReference>
<gene>
    <name evidence="4" type="ORF">HDA39_006449</name>
</gene>
<evidence type="ECO:0000313" key="4">
    <source>
        <dbReference type="EMBL" id="MBB5839715.1"/>
    </source>
</evidence>
<evidence type="ECO:0000259" key="2">
    <source>
        <dbReference type="PROSITE" id="PS50280"/>
    </source>
</evidence>
<dbReference type="SUPFAM" id="SSF55729">
    <property type="entry name" value="Acyl-CoA N-acyltransferases (Nat)"/>
    <property type="match status" value="1"/>
</dbReference>
<dbReference type="Proteomes" id="UP000549971">
    <property type="component" value="Unassembled WGS sequence"/>
</dbReference>
<accession>A0A7W9MXU1</accession>
<feature type="domain" description="N-acetyltransferase" evidence="3">
    <location>
        <begin position="55"/>
        <end position="205"/>
    </location>
</feature>
<feature type="region of interest" description="Disordered" evidence="1">
    <location>
        <begin position="68"/>
        <end position="96"/>
    </location>
</feature>
<dbReference type="EMBL" id="JACHMY010000001">
    <property type="protein sequence ID" value="MBB5839715.1"/>
    <property type="molecule type" value="Genomic_DNA"/>
</dbReference>
<dbReference type="Pfam" id="PF00856">
    <property type="entry name" value="SET"/>
    <property type="match status" value="1"/>
</dbReference>
<dbReference type="GO" id="GO:0016747">
    <property type="term" value="F:acyltransferase activity, transferring groups other than amino-acyl groups"/>
    <property type="evidence" value="ECO:0007669"/>
    <property type="project" value="InterPro"/>
</dbReference>
<proteinExistence type="predicted"/>
<dbReference type="InterPro" id="IPR000182">
    <property type="entry name" value="GNAT_dom"/>
</dbReference>
<keyword evidence="5" id="KW-1185">Reference proteome</keyword>
<dbReference type="Gene3D" id="2.170.270.10">
    <property type="entry name" value="SET domain"/>
    <property type="match status" value="1"/>
</dbReference>